<dbReference type="PANTHER" id="PTHR42904">
    <property type="entry name" value="NUDIX HYDROLASE, NUDC SUBFAMILY"/>
    <property type="match status" value="1"/>
</dbReference>
<dbReference type="CDD" id="cd03429">
    <property type="entry name" value="NUDIX_NADH_pyrophosphatase_Nudt13"/>
    <property type="match status" value="1"/>
</dbReference>
<name>A0A1G9YXD9_9FIRM</name>
<keyword evidence="5" id="KW-0479">Metal-binding</keyword>
<proteinExistence type="inferred from homology"/>
<evidence type="ECO:0000256" key="4">
    <source>
        <dbReference type="ARBA" id="ARBA00012381"/>
    </source>
</evidence>
<dbReference type="EMBL" id="FNHZ01000006">
    <property type="protein sequence ID" value="SDN13093.1"/>
    <property type="molecule type" value="Genomic_DNA"/>
</dbReference>
<dbReference type="GO" id="GO:0035529">
    <property type="term" value="F:NADH pyrophosphatase activity"/>
    <property type="evidence" value="ECO:0007669"/>
    <property type="project" value="TreeGrafter"/>
</dbReference>
<evidence type="ECO:0000256" key="3">
    <source>
        <dbReference type="ARBA" id="ARBA00009595"/>
    </source>
</evidence>
<dbReference type="GO" id="GO:0046872">
    <property type="term" value="F:metal ion binding"/>
    <property type="evidence" value="ECO:0007669"/>
    <property type="project" value="UniProtKB-KW"/>
</dbReference>
<evidence type="ECO:0000256" key="8">
    <source>
        <dbReference type="ARBA" id="ARBA00023027"/>
    </source>
</evidence>
<dbReference type="EC" id="3.6.1.22" evidence="4"/>
<comment type="similarity">
    <text evidence="3">Belongs to the Nudix hydrolase family. NudC subfamily.</text>
</comment>
<keyword evidence="6" id="KW-0378">Hydrolase</keyword>
<comment type="cofactor">
    <cofactor evidence="2">
        <name>Zn(2+)</name>
        <dbReference type="ChEBI" id="CHEBI:29105"/>
    </cofactor>
</comment>
<evidence type="ECO:0000256" key="1">
    <source>
        <dbReference type="ARBA" id="ARBA00001946"/>
    </source>
</evidence>
<comment type="catalytic activity">
    <reaction evidence="9">
        <text>a 5'-end NAD(+)-phospho-ribonucleoside in mRNA + H2O = a 5'-end phospho-adenosine-phospho-ribonucleoside in mRNA + beta-nicotinamide D-ribonucleotide + 2 H(+)</text>
        <dbReference type="Rhea" id="RHEA:60876"/>
        <dbReference type="Rhea" id="RHEA-COMP:15698"/>
        <dbReference type="Rhea" id="RHEA-COMP:15719"/>
        <dbReference type="ChEBI" id="CHEBI:14649"/>
        <dbReference type="ChEBI" id="CHEBI:15377"/>
        <dbReference type="ChEBI" id="CHEBI:15378"/>
        <dbReference type="ChEBI" id="CHEBI:144029"/>
        <dbReference type="ChEBI" id="CHEBI:144051"/>
    </reaction>
    <physiologicalReaction direction="left-to-right" evidence="9">
        <dbReference type="Rhea" id="RHEA:60877"/>
    </physiologicalReaction>
</comment>
<dbReference type="PROSITE" id="PS51462">
    <property type="entry name" value="NUDIX"/>
    <property type="match status" value="1"/>
</dbReference>
<keyword evidence="7" id="KW-0460">Magnesium</keyword>
<dbReference type="GO" id="GO:0019677">
    <property type="term" value="P:NAD+ catabolic process"/>
    <property type="evidence" value="ECO:0007669"/>
    <property type="project" value="TreeGrafter"/>
</dbReference>
<gene>
    <name evidence="11" type="ORF">SAMN05216544_1956</name>
</gene>
<evidence type="ECO:0000313" key="12">
    <source>
        <dbReference type="Proteomes" id="UP000187651"/>
    </source>
</evidence>
<dbReference type="GO" id="GO:0005829">
    <property type="term" value="C:cytosol"/>
    <property type="evidence" value="ECO:0007669"/>
    <property type="project" value="TreeGrafter"/>
</dbReference>
<protein>
    <recommendedName>
        <fullName evidence="4">NAD(+) diphosphatase</fullName>
        <ecNumber evidence="4">3.6.1.22</ecNumber>
    </recommendedName>
</protein>
<dbReference type="PANTHER" id="PTHR42904:SF6">
    <property type="entry name" value="NAD-CAPPED RNA HYDROLASE NUDT12"/>
    <property type="match status" value="1"/>
</dbReference>
<dbReference type="PROSITE" id="PS00893">
    <property type="entry name" value="NUDIX_BOX"/>
    <property type="match status" value="1"/>
</dbReference>
<dbReference type="AlphaFoldDB" id="A0A1G9YXD9"/>
<dbReference type="SUPFAM" id="SSF55811">
    <property type="entry name" value="Nudix"/>
    <property type="match status" value="1"/>
</dbReference>
<evidence type="ECO:0000313" key="11">
    <source>
        <dbReference type="EMBL" id="SDN13093.1"/>
    </source>
</evidence>
<comment type="cofactor">
    <cofactor evidence="1">
        <name>Mg(2+)</name>
        <dbReference type="ChEBI" id="CHEBI:18420"/>
    </cofactor>
</comment>
<dbReference type="InterPro" id="IPR015797">
    <property type="entry name" value="NUDIX_hydrolase-like_dom_sf"/>
</dbReference>
<keyword evidence="12" id="KW-1185">Reference proteome</keyword>
<dbReference type="RefSeq" id="WP_074521975.1">
    <property type="nucleotide sequence ID" value="NZ_FNHZ01000006.1"/>
</dbReference>
<dbReference type="GO" id="GO:0006742">
    <property type="term" value="P:NADP+ catabolic process"/>
    <property type="evidence" value="ECO:0007669"/>
    <property type="project" value="TreeGrafter"/>
</dbReference>
<dbReference type="InterPro" id="IPR049734">
    <property type="entry name" value="NudC-like_C"/>
</dbReference>
<dbReference type="Proteomes" id="UP000187651">
    <property type="component" value="Unassembled WGS sequence"/>
</dbReference>
<dbReference type="InterPro" id="IPR015376">
    <property type="entry name" value="Znr_NADH_PPase"/>
</dbReference>
<accession>A0A1G9YXD9</accession>
<evidence type="ECO:0000256" key="6">
    <source>
        <dbReference type="ARBA" id="ARBA00022801"/>
    </source>
</evidence>
<dbReference type="Pfam" id="PF09297">
    <property type="entry name" value="Zn_ribbon_NUD"/>
    <property type="match status" value="1"/>
</dbReference>
<reference evidence="12" key="1">
    <citation type="submission" date="2016-10" db="EMBL/GenBank/DDBJ databases">
        <authorList>
            <person name="Varghese N."/>
            <person name="Submissions S."/>
        </authorList>
    </citation>
    <scope>NUCLEOTIDE SEQUENCE [LARGE SCALE GENOMIC DNA]</scope>
    <source>
        <strain evidence="12">M83</strain>
    </source>
</reference>
<evidence type="ECO:0000259" key="10">
    <source>
        <dbReference type="PROSITE" id="PS51462"/>
    </source>
</evidence>
<dbReference type="NCBIfam" id="NF001299">
    <property type="entry name" value="PRK00241.1"/>
    <property type="match status" value="1"/>
</dbReference>
<keyword evidence="8" id="KW-0520">NAD</keyword>
<dbReference type="Gene3D" id="3.90.79.20">
    <property type="match status" value="1"/>
</dbReference>
<evidence type="ECO:0000256" key="7">
    <source>
        <dbReference type="ARBA" id="ARBA00022842"/>
    </source>
</evidence>
<feature type="domain" description="Nudix hydrolase" evidence="10">
    <location>
        <begin position="220"/>
        <end position="347"/>
    </location>
</feature>
<dbReference type="Pfam" id="PF00293">
    <property type="entry name" value="NUDIX"/>
    <property type="match status" value="1"/>
</dbReference>
<evidence type="ECO:0000256" key="2">
    <source>
        <dbReference type="ARBA" id="ARBA00001947"/>
    </source>
</evidence>
<sequence length="352" mass="40338">MIQDIYPLHLDNQYKNASPKDDDTIFCFAGSTVLAKEIGENELYFPQYSEFKAGIVTNNAVDNVDNTENTDKYSYIYLFSLVEKKDSYPQNRGVDIVDNVDKSSIDKDSSIYDSENVRVVKRFFLAFKNNIVLKGDFFGELADTDVHKEYKSSLEGFDYYGVYNFRTQKDRALAYATITAYHLYGWYRDNKFCGRCGKLLERDVKERMMKCPVCGNSIYPKISPAVIVAITNKDKILLTKYAGRTYTNYALVAGFTEIGETMEDTVRREVMEEVGIKVKNIRYYKSQPWGLSGSQLSGYFCELDGDDDTIKLQEEELSVGTWVAAKDIEVTPDNVSLTREMILKFRDDVLNN</sequence>
<dbReference type="InterPro" id="IPR020084">
    <property type="entry name" value="NUDIX_hydrolase_CS"/>
</dbReference>
<evidence type="ECO:0000256" key="5">
    <source>
        <dbReference type="ARBA" id="ARBA00022723"/>
    </source>
</evidence>
<dbReference type="InterPro" id="IPR000086">
    <property type="entry name" value="NUDIX_hydrolase_dom"/>
</dbReference>
<organism evidence="11 12">
    <name type="scientific">Lachnospira pectinoschiza</name>
    <dbReference type="NCBI Taxonomy" id="28052"/>
    <lineage>
        <taxon>Bacteria</taxon>
        <taxon>Bacillati</taxon>
        <taxon>Bacillota</taxon>
        <taxon>Clostridia</taxon>
        <taxon>Lachnospirales</taxon>
        <taxon>Lachnospiraceae</taxon>
        <taxon>Lachnospira</taxon>
    </lineage>
</organism>
<dbReference type="Gene3D" id="3.90.79.10">
    <property type="entry name" value="Nucleoside Triphosphate Pyrophosphohydrolase"/>
    <property type="match status" value="1"/>
</dbReference>
<dbReference type="InterPro" id="IPR050241">
    <property type="entry name" value="NAD-cap_RNA_hydrolase_NudC"/>
</dbReference>
<dbReference type="OrthoDB" id="9787476at2"/>
<evidence type="ECO:0000256" key="9">
    <source>
        <dbReference type="ARBA" id="ARBA00023679"/>
    </source>
</evidence>